<dbReference type="RefSeq" id="WP_153240196.1">
    <property type="nucleotide sequence ID" value="NZ_CP036422.1"/>
</dbReference>
<feature type="transmembrane region" description="Helical" evidence="1">
    <location>
        <begin position="196"/>
        <end position="217"/>
    </location>
</feature>
<dbReference type="EMBL" id="CP036422">
    <property type="protein sequence ID" value="QFU77058.1"/>
    <property type="molecule type" value="Genomic_DNA"/>
</dbReference>
<proteinExistence type="predicted"/>
<protein>
    <submittedName>
        <fullName evidence="3">CPBP family intramembrane metalloprotease</fullName>
    </submittedName>
</protein>
<dbReference type="GO" id="GO:0080120">
    <property type="term" value="P:CAAX-box protein maturation"/>
    <property type="evidence" value="ECO:0007669"/>
    <property type="project" value="UniProtKB-ARBA"/>
</dbReference>
<feature type="domain" description="CAAX prenyl protease 2/Lysostaphin resistance protein A-like" evidence="2">
    <location>
        <begin position="133"/>
        <end position="237"/>
    </location>
</feature>
<keyword evidence="1" id="KW-1133">Transmembrane helix</keyword>
<dbReference type="PANTHER" id="PTHR35797">
    <property type="entry name" value="PROTEASE-RELATED"/>
    <property type="match status" value="1"/>
</dbReference>
<keyword evidence="3" id="KW-0482">Metalloprotease</keyword>
<dbReference type="InterPro" id="IPR003675">
    <property type="entry name" value="Rce1/LyrA-like_dom"/>
</dbReference>
<evidence type="ECO:0000313" key="3">
    <source>
        <dbReference type="EMBL" id="QFU77058.1"/>
    </source>
</evidence>
<dbReference type="GO" id="GO:0008237">
    <property type="term" value="F:metallopeptidase activity"/>
    <property type="evidence" value="ECO:0007669"/>
    <property type="project" value="UniProtKB-KW"/>
</dbReference>
<organism evidence="3 4">
    <name type="scientific">Halioglobus maricola</name>
    <dbReference type="NCBI Taxonomy" id="2601894"/>
    <lineage>
        <taxon>Bacteria</taxon>
        <taxon>Pseudomonadati</taxon>
        <taxon>Pseudomonadota</taxon>
        <taxon>Gammaproteobacteria</taxon>
        <taxon>Cellvibrionales</taxon>
        <taxon>Halieaceae</taxon>
        <taxon>Halioglobus</taxon>
    </lineage>
</organism>
<feature type="transmembrane region" description="Helical" evidence="1">
    <location>
        <begin position="254"/>
        <end position="274"/>
    </location>
</feature>
<evidence type="ECO:0000313" key="4">
    <source>
        <dbReference type="Proteomes" id="UP000326287"/>
    </source>
</evidence>
<keyword evidence="4" id="KW-1185">Reference proteome</keyword>
<feature type="transmembrane region" description="Helical" evidence="1">
    <location>
        <begin position="161"/>
        <end position="184"/>
    </location>
</feature>
<gene>
    <name evidence="3" type="ORF">EY643_16150</name>
</gene>
<keyword evidence="3" id="KW-0645">Protease</keyword>
<name>A0A5P9NQC5_9GAMM</name>
<dbReference type="OrthoDB" id="3693644at2"/>
<dbReference type="PANTHER" id="PTHR35797:SF1">
    <property type="entry name" value="PROTEASE"/>
    <property type="match status" value="1"/>
</dbReference>
<dbReference type="InterPro" id="IPR042150">
    <property type="entry name" value="MmRce1-like"/>
</dbReference>
<keyword evidence="3" id="KW-0378">Hydrolase</keyword>
<evidence type="ECO:0000259" key="2">
    <source>
        <dbReference type="Pfam" id="PF02517"/>
    </source>
</evidence>
<evidence type="ECO:0000256" key="1">
    <source>
        <dbReference type="SAM" id="Phobius"/>
    </source>
</evidence>
<reference evidence="3 4" key="1">
    <citation type="submission" date="2019-02" db="EMBL/GenBank/DDBJ databases">
        <authorList>
            <person name="Li S.-H."/>
        </authorList>
    </citation>
    <scope>NUCLEOTIDE SEQUENCE [LARGE SCALE GENOMIC DNA]</scope>
    <source>
        <strain evidence="3 4">IMCC14385</strain>
    </source>
</reference>
<feature type="transmembrane region" description="Helical" evidence="1">
    <location>
        <begin position="12"/>
        <end position="34"/>
    </location>
</feature>
<feature type="transmembrane region" description="Helical" evidence="1">
    <location>
        <begin position="121"/>
        <end position="140"/>
    </location>
</feature>
<feature type="transmembrane region" description="Helical" evidence="1">
    <location>
        <begin position="40"/>
        <end position="57"/>
    </location>
</feature>
<feature type="transmembrane region" description="Helical" evidence="1">
    <location>
        <begin position="224"/>
        <end position="242"/>
    </location>
</feature>
<dbReference type="GO" id="GO:0004175">
    <property type="term" value="F:endopeptidase activity"/>
    <property type="evidence" value="ECO:0007669"/>
    <property type="project" value="UniProtKB-ARBA"/>
</dbReference>
<dbReference type="Proteomes" id="UP000326287">
    <property type="component" value="Chromosome"/>
</dbReference>
<dbReference type="AlphaFoldDB" id="A0A5P9NQC5"/>
<dbReference type="Pfam" id="PF02517">
    <property type="entry name" value="Rce1-like"/>
    <property type="match status" value="1"/>
</dbReference>
<dbReference type="GO" id="GO:0006508">
    <property type="term" value="P:proteolysis"/>
    <property type="evidence" value="ECO:0007669"/>
    <property type="project" value="UniProtKB-KW"/>
</dbReference>
<keyword evidence="1" id="KW-0472">Membrane</keyword>
<sequence>MSVSIRASQSPVRVITVFLVLTAILYAAGVWLIFRLGSATPLMLSVGLAAIVTCLVVRKDLRTLGWHWGSWRIQWQSYLLPLCYSALAYGFIWVFGIGGWYEVDFVSALKEDYNLTAWSDTAVILLRFLLTATVSFLLLLPSVLGEEIGWRGLLVPELSRLMSFAGVSLVSGLLWAIWHWPLIFMGLYGASDATPIFYQLACFTLCIMCMSVVITYFRFKTGSLWPAVVLHMSHNVFLQKFFGPMTSEYAGSAWFLGEFGIAVPAILMVLALYYGSLGCREFRGPKGPNLESV</sequence>
<keyword evidence="1" id="KW-0812">Transmembrane</keyword>
<feature type="transmembrane region" description="Helical" evidence="1">
    <location>
        <begin position="78"/>
        <end position="101"/>
    </location>
</feature>
<accession>A0A5P9NQC5</accession>
<dbReference type="KEGG" id="halc:EY643_16150"/>